<evidence type="ECO:0000256" key="4">
    <source>
        <dbReference type="ARBA" id="ARBA00022842"/>
    </source>
</evidence>
<dbReference type="InterPro" id="IPR019307">
    <property type="entry name" value="RNA-bd_AU-1/RNase_E/G"/>
</dbReference>
<dbReference type="GO" id="GO:0004540">
    <property type="term" value="F:RNA nuclease activity"/>
    <property type="evidence" value="ECO:0007669"/>
    <property type="project" value="InterPro"/>
</dbReference>
<protein>
    <submittedName>
        <fullName evidence="7">RNAse G</fullName>
    </submittedName>
</protein>
<dbReference type="OrthoDB" id="9804278at2"/>
<keyword evidence="2" id="KW-0479">Metal-binding</keyword>
<dbReference type="NCBIfam" id="TIGR00757">
    <property type="entry name" value="RNaseEG"/>
    <property type="match status" value="1"/>
</dbReference>
<evidence type="ECO:0000256" key="3">
    <source>
        <dbReference type="ARBA" id="ARBA00022801"/>
    </source>
</evidence>
<dbReference type="GO" id="GO:0005737">
    <property type="term" value="C:cytoplasm"/>
    <property type="evidence" value="ECO:0007669"/>
    <property type="project" value="TreeGrafter"/>
</dbReference>
<gene>
    <name evidence="7" type="ORF">B1R32_10178</name>
</gene>
<keyword evidence="5" id="KW-0694">RNA-binding</keyword>
<dbReference type="Proteomes" id="UP000237684">
    <property type="component" value="Unassembled WGS sequence"/>
</dbReference>
<dbReference type="AlphaFoldDB" id="A0A2S8SX60"/>
<comment type="cofactor">
    <cofactor evidence="1">
        <name>Mg(2+)</name>
        <dbReference type="ChEBI" id="CHEBI:18420"/>
    </cofactor>
</comment>
<dbReference type="EMBL" id="NIGF01000001">
    <property type="protein sequence ID" value="PQV65339.1"/>
    <property type="molecule type" value="Genomic_DNA"/>
</dbReference>
<dbReference type="GO" id="GO:0006364">
    <property type="term" value="P:rRNA processing"/>
    <property type="evidence" value="ECO:0007669"/>
    <property type="project" value="TreeGrafter"/>
</dbReference>
<evidence type="ECO:0000256" key="1">
    <source>
        <dbReference type="ARBA" id="ARBA00001946"/>
    </source>
</evidence>
<dbReference type="GO" id="GO:0046872">
    <property type="term" value="F:metal ion binding"/>
    <property type="evidence" value="ECO:0007669"/>
    <property type="project" value="UniProtKB-KW"/>
</dbReference>
<dbReference type="Gene3D" id="3.40.1260.20">
    <property type="entry name" value="Ribonuclease E, catalytic domain"/>
    <property type="match status" value="1"/>
</dbReference>
<dbReference type="SUPFAM" id="SSF50249">
    <property type="entry name" value="Nucleic acid-binding proteins"/>
    <property type="match status" value="1"/>
</dbReference>
<evidence type="ECO:0000259" key="6">
    <source>
        <dbReference type="PROSITE" id="PS50126"/>
    </source>
</evidence>
<keyword evidence="8" id="KW-1185">Reference proteome</keyword>
<dbReference type="GO" id="GO:0016787">
    <property type="term" value="F:hydrolase activity"/>
    <property type="evidence" value="ECO:0007669"/>
    <property type="project" value="UniProtKB-KW"/>
</dbReference>
<organism evidence="7 8">
    <name type="scientific">Abditibacterium utsteinense</name>
    <dbReference type="NCBI Taxonomy" id="1960156"/>
    <lineage>
        <taxon>Bacteria</taxon>
        <taxon>Pseudomonadati</taxon>
        <taxon>Abditibacteriota</taxon>
        <taxon>Abditibacteriia</taxon>
        <taxon>Abditibacteriales</taxon>
        <taxon>Abditibacteriaceae</taxon>
        <taxon>Abditibacterium</taxon>
    </lineage>
</organism>
<dbReference type="InterPro" id="IPR004659">
    <property type="entry name" value="RNase_E/G"/>
</dbReference>
<proteinExistence type="predicted"/>
<dbReference type="RefSeq" id="WP_105482085.1">
    <property type="nucleotide sequence ID" value="NZ_NIGF01000001.1"/>
</dbReference>
<feature type="domain" description="S1 motif" evidence="6">
    <location>
        <begin position="38"/>
        <end position="118"/>
    </location>
</feature>
<dbReference type="Gene3D" id="2.40.50.140">
    <property type="entry name" value="Nucleic acid-binding proteins"/>
    <property type="match status" value="1"/>
</dbReference>
<dbReference type="InParanoid" id="A0A2S8SX60"/>
<dbReference type="CDD" id="cd04453">
    <property type="entry name" value="S1_RNase_E"/>
    <property type="match status" value="1"/>
</dbReference>
<name>A0A2S8SX60_9BACT</name>
<evidence type="ECO:0000313" key="7">
    <source>
        <dbReference type="EMBL" id="PQV65339.1"/>
    </source>
</evidence>
<reference evidence="7 8" key="1">
    <citation type="journal article" date="2018" name="Syst. Appl. Microbiol.">
        <title>Abditibacterium utsteinense sp. nov., the first cultivated member of candidate phylum FBP, isolated from ice-free Antarctic soil samples.</title>
        <authorList>
            <person name="Tahon G."/>
            <person name="Tytgat B."/>
            <person name="Lebbe L."/>
            <person name="Carlier A."/>
            <person name="Willems A."/>
        </authorList>
    </citation>
    <scope>NUCLEOTIDE SEQUENCE [LARGE SCALE GENOMIC DNA]</scope>
    <source>
        <strain evidence="7 8">LMG 29911</strain>
    </source>
</reference>
<comment type="caution">
    <text evidence="7">The sequence shown here is derived from an EMBL/GenBank/DDBJ whole genome shotgun (WGS) entry which is preliminary data.</text>
</comment>
<evidence type="ECO:0000256" key="5">
    <source>
        <dbReference type="ARBA" id="ARBA00022884"/>
    </source>
</evidence>
<keyword evidence="3" id="KW-0378">Hydrolase</keyword>
<dbReference type="PANTHER" id="PTHR30001:SF0">
    <property type="entry name" value="RIBONUCLEASE G"/>
    <property type="match status" value="1"/>
</dbReference>
<keyword evidence="4" id="KW-0460">Magnesium</keyword>
<dbReference type="Pfam" id="PF10150">
    <property type="entry name" value="RNase_E_G"/>
    <property type="match status" value="1"/>
</dbReference>
<dbReference type="PANTHER" id="PTHR30001">
    <property type="entry name" value="RIBONUCLEASE"/>
    <property type="match status" value="1"/>
</dbReference>
<sequence length="561" mass="61025">MPSRQFLVNVEPPEIRVAEVRDGRLFDLDIERDARMLGNIYKGRVENILPGMDAAFLNIGQKRNALLYVGDIVHGAIHEKSAGAREVSIGALLKTGQELMVQVARPAVGTKGARVTMRLSLPGRYAILVAGGDTAGVSKRIESEEERTRLRRIADRLRPLDHGLIIRTEAEGANETQLSDDVALLVRQLDAIRAAGKTAPAPTLVHEDVGLLGRIARDRLSGDVDAIWIDSVSAFDQFVAQIRAYAPQLLPRLQFYAEAQPIFAKFNIEADARIAGEHFVPLQSGGSLVIDEAEALCAIDVNTGKFVGKKTLGDTVLATNLEAVAEIARQLRLRDLGGIIVVDFIDMDKTRDRVKVLNTLETALKDDRNRTRIVQISPSGLVEMTRRREGQSLLKMVNETCPTCAGVGFVARGETIAIAARRRAREMALENRGIAVLVTFHPEIVADFLGEDGEWAREFETSTGAQLRVRVDSNSARAHVHFERIVPGVALAGDLALGALIPIVSRGPFYPHSAPQYAVAGGNLISIEGLAALESAPKERLLIEITAVGRHFCLGRLSGNL</sequence>
<dbReference type="GO" id="GO:0003723">
    <property type="term" value="F:RNA binding"/>
    <property type="evidence" value="ECO:0007669"/>
    <property type="project" value="UniProtKB-KW"/>
</dbReference>
<dbReference type="InterPro" id="IPR012340">
    <property type="entry name" value="NA-bd_OB-fold"/>
</dbReference>
<evidence type="ECO:0000256" key="2">
    <source>
        <dbReference type="ARBA" id="ARBA00022723"/>
    </source>
</evidence>
<accession>A0A2S8SX60</accession>
<evidence type="ECO:0000313" key="8">
    <source>
        <dbReference type="Proteomes" id="UP000237684"/>
    </source>
</evidence>
<dbReference type="PROSITE" id="PS50126">
    <property type="entry name" value="S1"/>
    <property type="match status" value="1"/>
</dbReference>
<dbReference type="InterPro" id="IPR003029">
    <property type="entry name" value="S1_domain"/>
</dbReference>